<sequence length="346" mass="37345">MKKFGIIATVLAVTFTLAACGGKDNKPAAAEANSTNSQQTEAAADPIKIKIADTSTNPVFRVAKNKGFLEKYGIDAEIITFATPAEGINSLFIKQADIGWGADFPSLNAVSKGEFSIIGATGTDTEASAAQWKLFVRDDIQSAADLKGKKLSTLRGTFLPYLWEVYLKDNGVAVDDTKQIGQGGFDEAFVALKKGEIDATWVVGATLIDKFKAIEGVHELTDMSKTSIRIGGTLIAPNSLIKDHPQAIANFLKALDETSKYIAANPDETADILFKETKQPKEATIRDLATNNWNIGFTQESFDSLTNQKDYMVGAGIIKQDFNLADKLSLGGLQQALPDSFTYKQE</sequence>
<dbReference type="RefSeq" id="WP_091184724.1">
    <property type="nucleotide sequence ID" value="NZ_FOMT01000002.1"/>
</dbReference>
<keyword evidence="4" id="KW-1185">Reference proteome</keyword>
<evidence type="ECO:0000259" key="2">
    <source>
        <dbReference type="Pfam" id="PF09084"/>
    </source>
</evidence>
<dbReference type="Proteomes" id="UP000198855">
    <property type="component" value="Unassembled WGS sequence"/>
</dbReference>
<dbReference type="EMBL" id="FOMT01000002">
    <property type="protein sequence ID" value="SFE08604.1"/>
    <property type="molecule type" value="Genomic_DNA"/>
</dbReference>
<feature type="domain" description="SsuA/THI5-like" evidence="2">
    <location>
        <begin position="62"/>
        <end position="268"/>
    </location>
</feature>
<name>A0A1I1XMF5_9BACL</name>
<feature type="signal peptide" evidence="1">
    <location>
        <begin position="1"/>
        <end position="18"/>
    </location>
</feature>
<dbReference type="Gene3D" id="3.40.190.10">
    <property type="entry name" value="Periplasmic binding protein-like II"/>
    <property type="match status" value="2"/>
</dbReference>
<protein>
    <submittedName>
        <fullName evidence="3">NitT/TauT family transport system substrate-binding protein</fullName>
    </submittedName>
</protein>
<reference evidence="4" key="1">
    <citation type="submission" date="2016-10" db="EMBL/GenBank/DDBJ databases">
        <authorList>
            <person name="Varghese N."/>
            <person name="Submissions S."/>
        </authorList>
    </citation>
    <scope>NUCLEOTIDE SEQUENCE [LARGE SCALE GENOMIC DNA]</scope>
    <source>
        <strain evidence="4">CGMCC 1.10784</strain>
    </source>
</reference>
<dbReference type="STRING" id="1045775.SAMN05216378_2273"/>
<dbReference type="AlphaFoldDB" id="A0A1I1XMF5"/>
<proteinExistence type="predicted"/>
<dbReference type="OrthoDB" id="9815602at2"/>
<keyword evidence="1" id="KW-0732">Signal</keyword>
<evidence type="ECO:0000313" key="4">
    <source>
        <dbReference type="Proteomes" id="UP000198855"/>
    </source>
</evidence>
<dbReference type="SUPFAM" id="SSF53850">
    <property type="entry name" value="Periplasmic binding protein-like II"/>
    <property type="match status" value="1"/>
</dbReference>
<evidence type="ECO:0000256" key="1">
    <source>
        <dbReference type="SAM" id="SignalP"/>
    </source>
</evidence>
<feature type="chain" id="PRO_5038807754" evidence="1">
    <location>
        <begin position="19"/>
        <end position="346"/>
    </location>
</feature>
<gene>
    <name evidence="3" type="ORF">SAMN05216378_2273</name>
</gene>
<dbReference type="InterPro" id="IPR015168">
    <property type="entry name" value="SsuA/THI5"/>
</dbReference>
<evidence type="ECO:0000313" key="3">
    <source>
        <dbReference type="EMBL" id="SFE08604.1"/>
    </source>
</evidence>
<accession>A0A1I1XMF5</accession>
<dbReference type="PROSITE" id="PS51257">
    <property type="entry name" value="PROKAR_LIPOPROTEIN"/>
    <property type="match status" value="1"/>
</dbReference>
<dbReference type="Pfam" id="PF09084">
    <property type="entry name" value="NMT1"/>
    <property type="match status" value="1"/>
</dbReference>
<organism evidence="3 4">
    <name type="scientific">Paenibacillus catalpae</name>
    <dbReference type="NCBI Taxonomy" id="1045775"/>
    <lineage>
        <taxon>Bacteria</taxon>
        <taxon>Bacillati</taxon>
        <taxon>Bacillota</taxon>
        <taxon>Bacilli</taxon>
        <taxon>Bacillales</taxon>
        <taxon>Paenibacillaceae</taxon>
        <taxon>Paenibacillus</taxon>
    </lineage>
</organism>
<dbReference type="PANTHER" id="PTHR30024">
    <property type="entry name" value="ALIPHATIC SULFONATES-BINDING PROTEIN-RELATED"/>
    <property type="match status" value="1"/>
</dbReference>